<feature type="compositionally biased region" description="Basic residues" evidence="6">
    <location>
        <begin position="255"/>
        <end position="266"/>
    </location>
</feature>
<evidence type="ECO:0000256" key="2">
    <source>
        <dbReference type="ARBA" id="ARBA00022980"/>
    </source>
</evidence>
<feature type="domain" description="Large ribosomal subunit protein uL2 RNA-binding" evidence="8">
    <location>
        <begin position="43"/>
        <end position="119"/>
    </location>
</feature>
<evidence type="ECO:0000313" key="9">
    <source>
        <dbReference type="EMBL" id="NMD86427.1"/>
    </source>
</evidence>
<dbReference type="AlphaFoldDB" id="A0A2U1APS7"/>
<evidence type="ECO:0000259" key="8">
    <source>
        <dbReference type="SMART" id="SM01383"/>
    </source>
</evidence>
<keyword evidence="5" id="KW-0694">RNA-binding</keyword>
<evidence type="ECO:0000256" key="3">
    <source>
        <dbReference type="ARBA" id="ARBA00023274"/>
    </source>
</evidence>
<dbReference type="GO" id="GO:0019843">
    <property type="term" value="F:rRNA binding"/>
    <property type="evidence" value="ECO:0007669"/>
    <property type="project" value="UniProtKB-UniRule"/>
</dbReference>
<dbReference type="InterPro" id="IPR005880">
    <property type="entry name" value="Ribosomal_uL2_bac/org-type"/>
</dbReference>
<sequence length="276" mass="30172">MAVKNFNPVTPSRRHMAVLDYAAVITTDKPEKSLVKGKKSTGGRNNYGRTTTRFRGAGNKRRYRMIDFVRAKEGVPAKVVSIEYDPNRTANIALLSYADGEKAYILAPVGLKVGDVVMNGPKAELKPGNSMKLRDIPVGINICCIELQPGNGAKLVRSAGQVATLRGKEETYAQIKLPSGEVRMLHLNCRAMIGQIGNLERMNVKLGKAGKKRYMGFRPHVRGVAMNPVDHPMGGGEGRTSGGGHPVSPWGVLAKGKRTRNPKKTSKNFIVERRKK</sequence>
<dbReference type="OrthoDB" id="9778722at2"/>
<keyword evidence="2 5" id="KW-0689">Ribosomal protein</keyword>
<reference evidence="10 11" key="1">
    <citation type="submission" date="2018-04" db="EMBL/GenBank/DDBJ databases">
        <title>Genomic Encyclopedia of Type Strains, Phase IV (KMG-IV): sequencing the most valuable type-strain genomes for metagenomic binning, comparative biology and taxonomic classification.</title>
        <authorList>
            <person name="Goeker M."/>
        </authorList>
    </citation>
    <scope>NUCLEOTIDE SEQUENCE [LARGE SCALE GENOMIC DNA]</scope>
    <source>
        <strain evidence="10 11">DSM 14823</strain>
    </source>
</reference>
<dbReference type="PANTHER" id="PTHR13691">
    <property type="entry name" value="RIBOSOMAL PROTEIN L2"/>
    <property type="match status" value="1"/>
</dbReference>
<dbReference type="SMART" id="SM01383">
    <property type="entry name" value="Ribosomal_L2"/>
    <property type="match status" value="1"/>
</dbReference>
<dbReference type="InterPro" id="IPR022671">
    <property type="entry name" value="Ribosomal_uL2_CS"/>
</dbReference>
<feature type="region of interest" description="Disordered" evidence="6">
    <location>
        <begin position="232"/>
        <end position="276"/>
    </location>
</feature>
<dbReference type="FunFam" id="2.30.30.30:FF:000001">
    <property type="entry name" value="50S ribosomal protein L2"/>
    <property type="match status" value="1"/>
</dbReference>
<comment type="similarity">
    <text evidence="1 5">Belongs to the universal ribosomal protein uL2 family.</text>
</comment>
<keyword evidence="5" id="KW-0699">rRNA-binding</keyword>
<dbReference type="Gene3D" id="2.40.50.140">
    <property type="entry name" value="Nucleic acid-binding proteins"/>
    <property type="match status" value="1"/>
</dbReference>
<comment type="function">
    <text evidence="5">One of the primary rRNA binding proteins. Required for association of the 30S and 50S subunits to form the 70S ribosome, for tRNA binding and peptide bond formation. It has been suggested to have peptidyltransferase activity; this is somewhat controversial. Makes several contacts with the 16S rRNA in the 70S ribosome.</text>
</comment>
<dbReference type="SUPFAM" id="SSF50104">
    <property type="entry name" value="Translation proteins SH3-like domain"/>
    <property type="match status" value="1"/>
</dbReference>
<dbReference type="GO" id="GO:0016740">
    <property type="term" value="F:transferase activity"/>
    <property type="evidence" value="ECO:0007669"/>
    <property type="project" value="InterPro"/>
</dbReference>
<dbReference type="InterPro" id="IPR008991">
    <property type="entry name" value="Translation_prot_SH3-like_sf"/>
</dbReference>
<proteinExistence type="inferred from homology"/>
<evidence type="ECO:0000256" key="1">
    <source>
        <dbReference type="ARBA" id="ARBA00005636"/>
    </source>
</evidence>
<dbReference type="InterPro" id="IPR022666">
    <property type="entry name" value="Ribosomal_uL2_RNA-bd_dom"/>
</dbReference>
<dbReference type="InterPro" id="IPR002171">
    <property type="entry name" value="Ribosomal_uL2"/>
</dbReference>
<organism evidence="10 11">
    <name type="scientific">Victivallis vadensis</name>
    <dbReference type="NCBI Taxonomy" id="172901"/>
    <lineage>
        <taxon>Bacteria</taxon>
        <taxon>Pseudomonadati</taxon>
        <taxon>Lentisphaerota</taxon>
        <taxon>Lentisphaeria</taxon>
        <taxon>Victivallales</taxon>
        <taxon>Victivallaceae</taxon>
        <taxon>Victivallis</taxon>
    </lineage>
</organism>
<dbReference type="Gene3D" id="4.10.950.10">
    <property type="entry name" value="Ribosomal protein L2, domain 3"/>
    <property type="match status" value="1"/>
</dbReference>
<dbReference type="NCBIfam" id="TIGR01171">
    <property type="entry name" value="rplB_bact"/>
    <property type="match status" value="1"/>
</dbReference>
<dbReference type="HAMAP" id="MF_01320_B">
    <property type="entry name" value="Ribosomal_uL2_B"/>
    <property type="match status" value="1"/>
</dbReference>
<dbReference type="FunFam" id="4.10.950.10:FF:000001">
    <property type="entry name" value="50S ribosomal protein L2"/>
    <property type="match status" value="1"/>
</dbReference>
<dbReference type="EMBL" id="QEKH01000026">
    <property type="protein sequence ID" value="PVY38433.1"/>
    <property type="molecule type" value="Genomic_DNA"/>
</dbReference>
<feature type="region of interest" description="Disordered" evidence="6">
    <location>
        <begin position="32"/>
        <end position="53"/>
    </location>
</feature>
<dbReference type="GeneID" id="78296340"/>
<evidence type="ECO:0000256" key="4">
    <source>
        <dbReference type="ARBA" id="ARBA00035242"/>
    </source>
</evidence>
<dbReference type="EMBL" id="JABAEW010000011">
    <property type="protein sequence ID" value="NMD86427.1"/>
    <property type="molecule type" value="Genomic_DNA"/>
</dbReference>
<accession>A0A2U1APS7</accession>
<dbReference type="PROSITE" id="PS00467">
    <property type="entry name" value="RIBOSOMAL_L2"/>
    <property type="match status" value="1"/>
</dbReference>
<dbReference type="GO" id="GO:0015934">
    <property type="term" value="C:large ribosomal subunit"/>
    <property type="evidence" value="ECO:0007669"/>
    <property type="project" value="InterPro"/>
</dbReference>
<dbReference type="InterPro" id="IPR014722">
    <property type="entry name" value="Rib_uL2_dom2"/>
</dbReference>
<dbReference type="FunFam" id="2.40.50.140:FF:000003">
    <property type="entry name" value="50S ribosomal protein L2"/>
    <property type="match status" value="1"/>
</dbReference>
<name>A0A2U1APS7_9BACT</name>
<feature type="compositionally biased region" description="Gly residues" evidence="6">
    <location>
        <begin position="233"/>
        <end position="245"/>
    </location>
</feature>
<dbReference type="PANTHER" id="PTHR13691:SF5">
    <property type="entry name" value="LARGE RIBOSOMAL SUBUNIT PROTEIN UL2M"/>
    <property type="match status" value="1"/>
</dbReference>
<dbReference type="InterPro" id="IPR012340">
    <property type="entry name" value="NA-bd_OB-fold"/>
</dbReference>
<dbReference type="Proteomes" id="UP000245959">
    <property type="component" value="Unassembled WGS sequence"/>
</dbReference>
<evidence type="ECO:0000313" key="10">
    <source>
        <dbReference type="EMBL" id="PVY38433.1"/>
    </source>
</evidence>
<dbReference type="GO" id="GO:0002181">
    <property type="term" value="P:cytoplasmic translation"/>
    <property type="evidence" value="ECO:0007669"/>
    <property type="project" value="TreeGrafter"/>
</dbReference>
<dbReference type="Proteomes" id="UP000576225">
    <property type="component" value="Unassembled WGS sequence"/>
</dbReference>
<dbReference type="Pfam" id="PF03947">
    <property type="entry name" value="Ribosomal_L2_C"/>
    <property type="match status" value="1"/>
</dbReference>
<evidence type="ECO:0000259" key="7">
    <source>
        <dbReference type="SMART" id="SM01382"/>
    </source>
</evidence>
<evidence type="ECO:0000256" key="5">
    <source>
        <dbReference type="HAMAP-Rule" id="MF_01320"/>
    </source>
</evidence>
<comment type="caution">
    <text evidence="10">The sequence shown here is derived from an EMBL/GenBank/DDBJ whole genome shotgun (WGS) entry which is preliminary data.</text>
</comment>
<keyword evidence="11" id="KW-1185">Reference proteome</keyword>
<keyword evidence="3 5" id="KW-0687">Ribonucleoprotein</keyword>
<gene>
    <name evidence="5 9" type="primary">rplB</name>
    <name evidence="10" type="ORF">C8D82_12627</name>
    <name evidence="9" type="ORF">HF882_07505</name>
</gene>
<dbReference type="SMART" id="SM01382">
    <property type="entry name" value="Ribosomal_L2_C"/>
    <property type="match status" value="1"/>
</dbReference>
<dbReference type="GO" id="GO:0003735">
    <property type="term" value="F:structural constituent of ribosome"/>
    <property type="evidence" value="ECO:0007669"/>
    <property type="project" value="InterPro"/>
</dbReference>
<dbReference type="Pfam" id="PF00181">
    <property type="entry name" value="Ribosomal_L2_N"/>
    <property type="match status" value="1"/>
</dbReference>
<feature type="compositionally biased region" description="Low complexity" evidence="6">
    <location>
        <begin position="42"/>
        <end position="53"/>
    </location>
</feature>
<comment type="subunit">
    <text evidence="5">Part of the 50S ribosomal subunit. Forms a bridge to the 30S subunit in the 70S ribosome.</text>
</comment>
<dbReference type="PIRSF" id="PIRSF002158">
    <property type="entry name" value="Ribosomal_L2"/>
    <property type="match status" value="1"/>
</dbReference>
<reference evidence="9 12" key="2">
    <citation type="submission" date="2020-04" db="EMBL/GenBank/DDBJ databases">
        <authorList>
            <person name="Hitch T.C.A."/>
            <person name="Wylensek D."/>
            <person name="Clavel T."/>
        </authorList>
    </citation>
    <scope>NUCLEOTIDE SEQUENCE [LARGE SCALE GENOMIC DNA]</scope>
    <source>
        <strain evidence="9 12">COR2-253-APC-1A</strain>
    </source>
</reference>
<protein>
    <recommendedName>
        <fullName evidence="4 5">Large ribosomal subunit protein uL2</fullName>
    </recommendedName>
</protein>
<evidence type="ECO:0000313" key="11">
    <source>
        <dbReference type="Proteomes" id="UP000245959"/>
    </source>
</evidence>
<dbReference type="RefSeq" id="WP_116885052.1">
    <property type="nucleotide sequence ID" value="NZ_CABMMC010000081.1"/>
</dbReference>
<dbReference type="SUPFAM" id="SSF50249">
    <property type="entry name" value="Nucleic acid-binding proteins"/>
    <property type="match status" value="1"/>
</dbReference>
<dbReference type="Gene3D" id="2.30.30.30">
    <property type="match status" value="1"/>
</dbReference>
<dbReference type="InterPro" id="IPR022669">
    <property type="entry name" value="Ribosomal_uL2_C"/>
</dbReference>
<feature type="domain" description="Large ribosomal subunit protein uL2 C-terminal" evidence="7">
    <location>
        <begin position="125"/>
        <end position="253"/>
    </location>
</feature>
<dbReference type="InterPro" id="IPR014726">
    <property type="entry name" value="Ribosomal_uL2_dom3"/>
</dbReference>
<evidence type="ECO:0000313" key="12">
    <source>
        <dbReference type="Proteomes" id="UP000576225"/>
    </source>
</evidence>
<evidence type="ECO:0000256" key="6">
    <source>
        <dbReference type="SAM" id="MobiDB-lite"/>
    </source>
</evidence>